<dbReference type="RefSeq" id="WP_138045387.1">
    <property type="nucleotide sequence ID" value="NZ_VBZC01000012.1"/>
</dbReference>
<gene>
    <name evidence="2" type="ORF">FE633_13645</name>
</gene>
<accession>A0A5R9FUU7</accession>
<reference evidence="2 3" key="1">
    <citation type="submission" date="2019-05" db="EMBL/GenBank/DDBJ databases">
        <title>Streptomyces sp. NEAU-C151, a novel actinomycete isolated from soil.</title>
        <authorList>
            <person name="Han L."/>
            <person name="Jiang H."/>
        </authorList>
    </citation>
    <scope>NUCLEOTIDE SEQUENCE [LARGE SCALE GENOMIC DNA]</scope>
    <source>
        <strain evidence="2 3">NEAU-C151</strain>
    </source>
</reference>
<evidence type="ECO:0000313" key="3">
    <source>
        <dbReference type="Proteomes" id="UP000305906"/>
    </source>
</evidence>
<dbReference type="AlphaFoldDB" id="A0A5R9FUU7"/>
<dbReference type="EMBL" id="VBZC01000012">
    <property type="protein sequence ID" value="TLS45796.1"/>
    <property type="molecule type" value="Genomic_DNA"/>
</dbReference>
<feature type="region of interest" description="Disordered" evidence="1">
    <location>
        <begin position="59"/>
        <end position="99"/>
    </location>
</feature>
<organism evidence="2 3">
    <name type="scientific">Streptomyces montanus</name>
    <dbReference type="NCBI Taxonomy" id="2580423"/>
    <lineage>
        <taxon>Bacteria</taxon>
        <taxon>Bacillati</taxon>
        <taxon>Actinomycetota</taxon>
        <taxon>Actinomycetes</taxon>
        <taxon>Kitasatosporales</taxon>
        <taxon>Streptomycetaceae</taxon>
        <taxon>Streptomyces</taxon>
    </lineage>
</organism>
<name>A0A5R9FUU7_9ACTN</name>
<keyword evidence="3" id="KW-1185">Reference proteome</keyword>
<comment type="caution">
    <text evidence="2">The sequence shown here is derived from an EMBL/GenBank/DDBJ whole genome shotgun (WGS) entry which is preliminary data.</text>
</comment>
<protein>
    <submittedName>
        <fullName evidence="2">Uncharacterized protein</fullName>
    </submittedName>
</protein>
<feature type="compositionally biased region" description="Basic and acidic residues" evidence="1">
    <location>
        <begin position="59"/>
        <end position="68"/>
    </location>
</feature>
<evidence type="ECO:0000313" key="2">
    <source>
        <dbReference type="EMBL" id="TLS45796.1"/>
    </source>
</evidence>
<dbReference type="Proteomes" id="UP000305906">
    <property type="component" value="Unassembled WGS sequence"/>
</dbReference>
<sequence length="99" mass="10299">MADTVSIPADVAHAFAEAWCDSTITADVAASLGCTEVDALADLLRALGAEQAADEWVDAHAKDDDPGDGHFQGTVPEDVSLTADAMRWSPDPADTKDEG</sequence>
<proteinExistence type="predicted"/>
<evidence type="ECO:0000256" key="1">
    <source>
        <dbReference type="SAM" id="MobiDB-lite"/>
    </source>
</evidence>